<comment type="caution">
    <text evidence="1">The sequence shown here is derived from an EMBL/GenBank/DDBJ whole genome shotgun (WGS) entry which is preliminary data.</text>
</comment>
<dbReference type="Proteomes" id="UP001172386">
    <property type="component" value="Unassembled WGS sequence"/>
</dbReference>
<keyword evidence="2" id="KW-1185">Reference proteome</keyword>
<reference evidence="1" key="1">
    <citation type="submission" date="2022-10" db="EMBL/GenBank/DDBJ databases">
        <title>Culturing micro-colonial fungi from biological soil crusts in the Mojave desert and describing Neophaeococcomyces mojavensis, and introducing the new genera and species Taxawa tesnikishii.</title>
        <authorList>
            <person name="Kurbessoian T."/>
            <person name="Stajich J.E."/>
        </authorList>
    </citation>
    <scope>NUCLEOTIDE SEQUENCE</scope>
    <source>
        <strain evidence="1">JES_112</strain>
    </source>
</reference>
<gene>
    <name evidence="1" type="ORF">H2198_006536</name>
</gene>
<proteinExistence type="predicted"/>
<name>A0ACC3A334_9EURO</name>
<evidence type="ECO:0000313" key="2">
    <source>
        <dbReference type="Proteomes" id="UP001172386"/>
    </source>
</evidence>
<accession>A0ACC3A334</accession>
<sequence>MEQPAASQKWSNWNDPSVLKITLTTTYAVPCPTGWETKTTTIVTTHCGCTETPVPSKPAMTTIVTSVPEAWGVGRTVTVTVPVTEFPSASGNKLPISATNTAVKSGSTDPSSSWSVWSGSQPASVSTSGGVKTPAASSSVPVQSQTWSVWSDSQPASISTSSGAKTPAASSSVPSQSQTWSVWSTAVTPAAATTGLTSASEPSGVNGVKGIEAFKGAASSTAVGSISVVLAAVIAGAALMF</sequence>
<dbReference type="EMBL" id="JAPDRQ010000121">
    <property type="protein sequence ID" value="KAJ9654456.1"/>
    <property type="molecule type" value="Genomic_DNA"/>
</dbReference>
<protein>
    <submittedName>
        <fullName evidence="1">Uncharacterized protein</fullName>
    </submittedName>
</protein>
<evidence type="ECO:0000313" key="1">
    <source>
        <dbReference type="EMBL" id="KAJ9654456.1"/>
    </source>
</evidence>
<organism evidence="1 2">
    <name type="scientific">Neophaeococcomyces mojaviensis</name>
    <dbReference type="NCBI Taxonomy" id="3383035"/>
    <lineage>
        <taxon>Eukaryota</taxon>
        <taxon>Fungi</taxon>
        <taxon>Dikarya</taxon>
        <taxon>Ascomycota</taxon>
        <taxon>Pezizomycotina</taxon>
        <taxon>Eurotiomycetes</taxon>
        <taxon>Chaetothyriomycetidae</taxon>
        <taxon>Chaetothyriales</taxon>
        <taxon>Chaetothyriales incertae sedis</taxon>
        <taxon>Neophaeococcomyces</taxon>
    </lineage>
</organism>